<evidence type="ECO:0000313" key="2">
    <source>
        <dbReference type="Proteomes" id="UP001243375"/>
    </source>
</evidence>
<accession>A0ACC2X5E2</accession>
<sequence length="66" mass="7066">MKSALIYVAKNGQYMNTQSELSAGTGVNDEAVLPFEAGKKYRIRIINMSALSSTLPASPSSRRAAC</sequence>
<reference evidence="1" key="1">
    <citation type="submission" date="2023-04" db="EMBL/GenBank/DDBJ databases">
        <title>Draft Genome sequencing of Naganishia species isolated from polar environments using Oxford Nanopore Technology.</title>
        <authorList>
            <person name="Leo P."/>
            <person name="Venkateswaran K."/>
        </authorList>
    </citation>
    <scope>NUCLEOTIDE SEQUENCE</scope>
    <source>
        <strain evidence="1">MNA-CCFEE 5425</strain>
    </source>
</reference>
<name>A0ACC2X5E2_9TREE</name>
<comment type="caution">
    <text evidence="1">The sequence shown here is derived from an EMBL/GenBank/DDBJ whole genome shotgun (WGS) entry which is preliminary data.</text>
</comment>
<proteinExistence type="predicted"/>
<keyword evidence="2" id="KW-1185">Reference proteome</keyword>
<evidence type="ECO:0000313" key="1">
    <source>
        <dbReference type="EMBL" id="KAJ9119245.1"/>
    </source>
</evidence>
<dbReference type="EMBL" id="JASBWU010000009">
    <property type="protein sequence ID" value="KAJ9119245.1"/>
    <property type="molecule type" value="Genomic_DNA"/>
</dbReference>
<gene>
    <name evidence="1" type="ORF">QFC22_003737</name>
</gene>
<protein>
    <submittedName>
        <fullName evidence="1">Uncharacterized protein</fullName>
    </submittedName>
</protein>
<dbReference type="Proteomes" id="UP001243375">
    <property type="component" value="Unassembled WGS sequence"/>
</dbReference>
<organism evidence="1 2">
    <name type="scientific">Naganishia vaughanmartiniae</name>
    <dbReference type="NCBI Taxonomy" id="1424756"/>
    <lineage>
        <taxon>Eukaryota</taxon>
        <taxon>Fungi</taxon>
        <taxon>Dikarya</taxon>
        <taxon>Basidiomycota</taxon>
        <taxon>Agaricomycotina</taxon>
        <taxon>Tremellomycetes</taxon>
        <taxon>Filobasidiales</taxon>
        <taxon>Filobasidiaceae</taxon>
        <taxon>Naganishia</taxon>
    </lineage>
</organism>